<keyword evidence="2" id="KW-0732">Signal</keyword>
<dbReference type="Gene3D" id="3.60.10.10">
    <property type="entry name" value="Endonuclease/exonuclease/phosphatase"/>
    <property type="match status" value="1"/>
</dbReference>
<evidence type="ECO:0000313" key="5">
    <source>
        <dbReference type="Proteomes" id="UP001597277"/>
    </source>
</evidence>
<gene>
    <name evidence="4" type="ORF">ACFSE6_00585</name>
</gene>
<dbReference type="CDD" id="cd10283">
    <property type="entry name" value="MnuA_DNase1-like"/>
    <property type="match status" value="1"/>
</dbReference>
<feature type="domain" description="Endonuclease/exonuclease/phosphatase" evidence="3">
    <location>
        <begin position="470"/>
        <end position="729"/>
    </location>
</feature>
<dbReference type="CDD" id="cd04486">
    <property type="entry name" value="YhcR_OBF_like"/>
    <property type="match status" value="1"/>
</dbReference>
<dbReference type="InterPro" id="IPR005135">
    <property type="entry name" value="Endo/exonuclease/phosphatase"/>
</dbReference>
<dbReference type="SUPFAM" id="SSF56219">
    <property type="entry name" value="DNase I-like"/>
    <property type="match status" value="1"/>
</dbReference>
<protein>
    <submittedName>
        <fullName evidence="4">ExeM/NucH family extracellular endonuclease</fullName>
    </submittedName>
</protein>
<organism evidence="4 5">
    <name type="scientific">Georgenia deserti</name>
    <dbReference type="NCBI Taxonomy" id="2093781"/>
    <lineage>
        <taxon>Bacteria</taxon>
        <taxon>Bacillati</taxon>
        <taxon>Actinomycetota</taxon>
        <taxon>Actinomycetes</taxon>
        <taxon>Micrococcales</taxon>
        <taxon>Bogoriellaceae</taxon>
        <taxon>Georgenia</taxon>
    </lineage>
</organism>
<dbReference type="NCBIfam" id="NF033681">
    <property type="entry name" value="ExeM_NucH_DNase"/>
    <property type="match status" value="1"/>
</dbReference>
<dbReference type="EMBL" id="JBHUEE010000001">
    <property type="protein sequence ID" value="MFD1716318.1"/>
    <property type="molecule type" value="Genomic_DNA"/>
</dbReference>
<feature type="signal peptide" evidence="2">
    <location>
        <begin position="1"/>
        <end position="31"/>
    </location>
</feature>
<keyword evidence="4" id="KW-0255">Endonuclease</keyword>
<keyword evidence="5" id="KW-1185">Reference proteome</keyword>
<dbReference type="PANTHER" id="PTHR42834">
    <property type="entry name" value="ENDONUCLEASE/EXONUCLEASE/PHOSPHATASE FAMILY PROTEIN (AFU_ORTHOLOGUE AFUA_3G09210)"/>
    <property type="match status" value="1"/>
</dbReference>
<accession>A0ABW4KYS3</accession>
<evidence type="ECO:0000256" key="1">
    <source>
        <dbReference type="SAM" id="MobiDB-lite"/>
    </source>
</evidence>
<dbReference type="InterPro" id="IPR047971">
    <property type="entry name" value="ExeM-like"/>
</dbReference>
<dbReference type="Proteomes" id="UP001597277">
    <property type="component" value="Unassembled WGS sequence"/>
</dbReference>
<proteinExistence type="predicted"/>
<sequence>MSYPRVRDHRAGVAATAVGALALAPLLAVPAAGVTTDGDVVVSELHYDNAGSDTGEAVEVEAPAGTDLTGWSIVFYNGNGGAPYATADLGPVGEAGVVVVEQAGIQNGAPDGLALVDQAGEVVEFLSYEGEFTAVGGPADGLASTDIGVVESSSTPVGESLQRLDGTWTGPAPSSFGTRNGDDAGGGDPEPPGDCGEPGSDVVLISDIQGSGETYDDACAGEQTVEAVVTAVKPDLGGFYLQEEPADADDDPATSEGIFVYGTTDGVNAGEQVRVTGTVGEYETTQDGVETSQTQLTDPTVEVLGAGEAVAPTPVSFPVEDPSDLEAVEGMLVELTDTLVISEYYNYDRFGEIVLGKPLEGRDRLDTPTAVTEPGDQARELQAEYDRRTITLDDSSSRQNPETLPHPGDGEPFSASHSFRGGDTVTGVVGVVDHTYGSYRVQPTEYGSYEPANPRPQSAPAVGGSVQVASFNVLNYFLTLDEGQDTCGADRSMECRGADSPEEFERQRASVLSGIAGLDAHVVGLMEMENTPGVEPAADLVAGLNETEGAGTYDYIDTGVLGTDAIRVGMLYQPGVVEPVGDPAVLDSTVDPRFDDTKNRPMLTQTFRELATGEVFTVSVNHLKSKGSACDDGSDPTDGQGECSVTRTQAAEAIVDYLADDPTGSGDPDQLIIGDLNAYDHEHPIDALVSAGYTDMIKEFGGEHAYSYVFDGMTGYLDHALANENLADQITGAAEWHINADEPDALDYNLDYGRPADLWSPDAYRSSDHDPVLIGLDLAGADTTPPELDVDLSHDVLGPPNHKYVEVTAQVSATDDSGHAEYELVSVESNEPDNGRGDGNTTDDVVIVDETTFLLRAERSGRGDGRIYTVTYRAVDGAGNETTETAEVRVPR</sequence>
<evidence type="ECO:0000259" key="3">
    <source>
        <dbReference type="Pfam" id="PF03372"/>
    </source>
</evidence>
<reference evidence="5" key="1">
    <citation type="journal article" date="2019" name="Int. J. Syst. Evol. Microbiol.">
        <title>The Global Catalogue of Microorganisms (GCM) 10K type strain sequencing project: providing services to taxonomists for standard genome sequencing and annotation.</title>
        <authorList>
            <consortium name="The Broad Institute Genomics Platform"/>
            <consortium name="The Broad Institute Genome Sequencing Center for Infectious Disease"/>
            <person name="Wu L."/>
            <person name="Ma J."/>
        </authorList>
    </citation>
    <scope>NUCLEOTIDE SEQUENCE [LARGE SCALE GENOMIC DNA]</scope>
    <source>
        <strain evidence="5">JCM 17130</strain>
    </source>
</reference>
<name>A0ABW4KYS3_9MICO</name>
<dbReference type="GO" id="GO:0004519">
    <property type="term" value="F:endonuclease activity"/>
    <property type="evidence" value="ECO:0007669"/>
    <property type="project" value="UniProtKB-KW"/>
</dbReference>
<feature type="region of interest" description="Disordered" evidence="1">
    <location>
        <begin position="360"/>
        <end position="419"/>
    </location>
</feature>
<dbReference type="Pfam" id="PF03372">
    <property type="entry name" value="Exo_endo_phos"/>
    <property type="match status" value="1"/>
</dbReference>
<feature type="region of interest" description="Disordered" evidence="1">
    <location>
        <begin position="152"/>
        <end position="202"/>
    </location>
</feature>
<feature type="compositionally biased region" description="Polar residues" evidence="1">
    <location>
        <begin position="392"/>
        <end position="402"/>
    </location>
</feature>
<dbReference type="PANTHER" id="PTHR42834:SF1">
    <property type="entry name" value="ENDONUCLEASE_EXONUCLEASE_PHOSPHATASE FAMILY PROTEIN (AFU_ORTHOLOGUE AFUA_3G09210)"/>
    <property type="match status" value="1"/>
</dbReference>
<keyword evidence="4" id="KW-0540">Nuclease</keyword>
<evidence type="ECO:0000256" key="2">
    <source>
        <dbReference type="SAM" id="SignalP"/>
    </source>
</evidence>
<keyword evidence="4" id="KW-0378">Hydrolase</keyword>
<dbReference type="RefSeq" id="WP_388001765.1">
    <property type="nucleotide sequence ID" value="NZ_JBHUEE010000001.1"/>
</dbReference>
<dbReference type="InterPro" id="IPR036691">
    <property type="entry name" value="Endo/exonu/phosph_ase_sf"/>
</dbReference>
<feature type="compositionally biased region" description="Basic and acidic residues" evidence="1">
    <location>
        <begin position="376"/>
        <end position="391"/>
    </location>
</feature>
<evidence type="ECO:0000313" key="4">
    <source>
        <dbReference type="EMBL" id="MFD1716318.1"/>
    </source>
</evidence>
<feature type="chain" id="PRO_5045300424" evidence="2">
    <location>
        <begin position="32"/>
        <end position="892"/>
    </location>
</feature>
<comment type="caution">
    <text evidence="4">The sequence shown here is derived from an EMBL/GenBank/DDBJ whole genome shotgun (WGS) entry which is preliminary data.</text>
</comment>